<dbReference type="PANTHER" id="PTHR43569">
    <property type="entry name" value="AMIDOHYDROLASE"/>
    <property type="match status" value="1"/>
</dbReference>
<comment type="caution">
    <text evidence="3">The sequence shown here is derived from an EMBL/GenBank/DDBJ whole genome shotgun (WGS) entry which is preliminary data.</text>
</comment>
<gene>
    <name evidence="3" type="ORF">FHS09_002042</name>
</gene>
<organism evidence="3 4">
    <name type="scientific">Microbulbifer rhizosphaerae</name>
    <dbReference type="NCBI Taxonomy" id="1562603"/>
    <lineage>
        <taxon>Bacteria</taxon>
        <taxon>Pseudomonadati</taxon>
        <taxon>Pseudomonadota</taxon>
        <taxon>Gammaproteobacteria</taxon>
        <taxon>Cellvibrionales</taxon>
        <taxon>Microbulbiferaceae</taxon>
        <taxon>Microbulbifer</taxon>
    </lineage>
</organism>
<dbReference type="EC" id="3.1.1.-" evidence="3"/>
<dbReference type="EMBL" id="JACHWZ010000008">
    <property type="protein sequence ID" value="MBB3061209.1"/>
    <property type="molecule type" value="Genomic_DNA"/>
</dbReference>
<protein>
    <submittedName>
        <fullName evidence="3">L-fuconolactonase</fullName>
        <ecNumber evidence="3">3.1.1.-</ecNumber>
    </submittedName>
</protein>
<evidence type="ECO:0000259" key="2">
    <source>
        <dbReference type="Pfam" id="PF04909"/>
    </source>
</evidence>
<sequence length="277" mass="31178">MLRIDAHQHFWQLSRGDYEWLGPELEVLYRDYLPAQLQPLLAAAGVSKTVLVQAAESVEETEFMLRLADDSDFIAGVVGWVDMESGNAVDTLDRLARHSAFKGIRPMIQDIADTRWMLKPELEPVFTALIERGLTFDALVTPRHLEPLLILLRRYPDLKAVIDHGAKPEIATGRTTEWAGDIARIASETSACCKLSGLMTEAGDNPGFESLMPYMEHLLACFGAHRLMWGSDWPVLELAGNYPQWLAFAERFVAPLTEVQQQAIWAGNAERFYHLQV</sequence>
<feature type="domain" description="Amidohydrolase-related" evidence="2">
    <location>
        <begin position="4"/>
        <end position="275"/>
    </location>
</feature>
<dbReference type="PANTHER" id="PTHR43569:SF2">
    <property type="entry name" value="AMIDOHYDROLASE-RELATED DOMAIN-CONTAINING PROTEIN"/>
    <property type="match status" value="1"/>
</dbReference>
<dbReference type="Pfam" id="PF04909">
    <property type="entry name" value="Amidohydro_2"/>
    <property type="match status" value="1"/>
</dbReference>
<name>A0A7W4WBU6_9GAMM</name>
<comment type="similarity">
    <text evidence="1">Belongs to the metallo-dependent hydrolases superfamily.</text>
</comment>
<dbReference type="InterPro" id="IPR032466">
    <property type="entry name" value="Metal_Hydrolase"/>
</dbReference>
<evidence type="ECO:0000313" key="4">
    <source>
        <dbReference type="Proteomes" id="UP000535937"/>
    </source>
</evidence>
<reference evidence="3 4" key="1">
    <citation type="submission" date="2020-08" db="EMBL/GenBank/DDBJ databases">
        <title>Genomic Encyclopedia of Type Strains, Phase III (KMG-III): the genomes of soil and plant-associated and newly described type strains.</title>
        <authorList>
            <person name="Whitman W."/>
        </authorList>
    </citation>
    <scope>NUCLEOTIDE SEQUENCE [LARGE SCALE GENOMIC DNA]</scope>
    <source>
        <strain evidence="3 4">CECT 8799</strain>
    </source>
</reference>
<keyword evidence="3" id="KW-0378">Hydrolase</keyword>
<accession>A0A7W4WBU6</accession>
<keyword evidence="4" id="KW-1185">Reference proteome</keyword>
<dbReference type="RefSeq" id="WP_183459384.1">
    <property type="nucleotide sequence ID" value="NZ_JACHWZ010000008.1"/>
</dbReference>
<dbReference type="InterPro" id="IPR052350">
    <property type="entry name" value="Metallo-dep_Lactonases"/>
</dbReference>
<dbReference type="Gene3D" id="3.20.20.140">
    <property type="entry name" value="Metal-dependent hydrolases"/>
    <property type="match status" value="1"/>
</dbReference>
<dbReference type="SUPFAM" id="SSF51556">
    <property type="entry name" value="Metallo-dependent hydrolases"/>
    <property type="match status" value="1"/>
</dbReference>
<proteinExistence type="inferred from homology"/>
<evidence type="ECO:0000256" key="1">
    <source>
        <dbReference type="ARBA" id="ARBA00038310"/>
    </source>
</evidence>
<dbReference type="Proteomes" id="UP000535937">
    <property type="component" value="Unassembled WGS sequence"/>
</dbReference>
<dbReference type="InterPro" id="IPR006680">
    <property type="entry name" value="Amidohydro-rel"/>
</dbReference>
<dbReference type="AlphaFoldDB" id="A0A7W4WBU6"/>
<dbReference type="GO" id="GO:0016787">
    <property type="term" value="F:hydrolase activity"/>
    <property type="evidence" value="ECO:0007669"/>
    <property type="project" value="UniProtKB-KW"/>
</dbReference>
<evidence type="ECO:0000313" key="3">
    <source>
        <dbReference type="EMBL" id="MBB3061209.1"/>
    </source>
</evidence>